<accession>A0ABM1T2D1</accession>
<proteinExistence type="predicted"/>
<dbReference type="PANTHER" id="PTHR35345:SF1">
    <property type="entry name" value="TELOMERE REPEATS-BINDING BOUQUET FORMATION PROTEIN 2"/>
    <property type="match status" value="1"/>
</dbReference>
<organism evidence="1 2">
    <name type="scientific">Limulus polyphemus</name>
    <name type="common">Atlantic horseshoe crab</name>
    <dbReference type="NCBI Taxonomy" id="6850"/>
    <lineage>
        <taxon>Eukaryota</taxon>
        <taxon>Metazoa</taxon>
        <taxon>Ecdysozoa</taxon>
        <taxon>Arthropoda</taxon>
        <taxon>Chelicerata</taxon>
        <taxon>Merostomata</taxon>
        <taxon>Xiphosura</taxon>
        <taxon>Limulidae</taxon>
        <taxon>Limulus</taxon>
    </lineage>
</organism>
<dbReference type="Pfam" id="PF15101">
    <property type="entry name" value="TERB2"/>
    <property type="match status" value="1"/>
</dbReference>
<dbReference type="RefSeq" id="XP_022250037.1">
    <property type="nucleotide sequence ID" value="XM_022394329.1"/>
</dbReference>
<dbReference type="GeneID" id="106466345"/>
<evidence type="ECO:0000313" key="1">
    <source>
        <dbReference type="Proteomes" id="UP000694941"/>
    </source>
</evidence>
<dbReference type="Proteomes" id="UP000694941">
    <property type="component" value="Unplaced"/>
</dbReference>
<gene>
    <name evidence="2" type="primary">LOC106466345</name>
</gene>
<keyword evidence="1" id="KW-1185">Reference proteome</keyword>
<name>A0ABM1T2D1_LIMPO</name>
<dbReference type="PANTHER" id="PTHR35345">
    <property type="entry name" value="TELOMERE REPEATS-BINDING BOUQUET FORMATION PROTEIN 2"/>
    <property type="match status" value="1"/>
</dbReference>
<protein>
    <submittedName>
        <fullName evidence="2">Telomere repeats-binding bouquet formation protein 2-like</fullName>
    </submittedName>
</protein>
<evidence type="ECO:0000313" key="2">
    <source>
        <dbReference type="RefSeq" id="XP_022250037.1"/>
    </source>
</evidence>
<reference evidence="2" key="1">
    <citation type="submission" date="2025-08" db="UniProtKB">
        <authorList>
            <consortium name="RefSeq"/>
        </authorList>
    </citation>
    <scope>IDENTIFICATION</scope>
    <source>
        <tissue evidence="2">Muscle</tissue>
    </source>
</reference>
<dbReference type="InterPro" id="IPR028065">
    <property type="entry name" value="TERB2"/>
</dbReference>
<sequence length="235" mass="26121">MVDTPSTKIFSGLTAWFSSSVKDTRRTAWKSNGGTEEEIGKAMFVFSENRTAEDTKKVFTSDMYLRYSVAVFDACYIDDCLTSGDLMNVAIGRFCLYPDDFQQDFDKEEDNNKQTKLTAARPPHKADLAKGDCTPIITGNTCRGRKRTLLFNSTSPPQSLSQGQGDSVLMTCNSELLSKLNSGEIHISDLPQVSGSIEELTTDKRNFEVTMLPNLEPADLGRVIKWMKKSQGVPM</sequence>